<dbReference type="GO" id="GO:0005829">
    <property type="term" value="C:cytosol"/>
    <property type="evidence" value="ECO:0007669"/>
    <property type="project" value="TreeGrafter"/>
</dbReference>
<evidence type="ECO:0000256" key="6">
    <source>
        <dbReference type="SAM" id="MobiDB-lite"/>
    </source>
</evidence>
<evidence type="ECO:0000313" key="11">
    <source>
        <dbReference type="EMBL" id="CAF3796021.1"/>
    </source>
</evidence>
<feature type="region of interest" description="Disordered" evidence="6">
    <location>
        <begin position="1"/>
        <end position="108"/>
    </location>
</feature>
<dbReference type="InterPro" id="IPR001849">
    <property type="entry name" value="PH_domain"/>
</dbReference>
<evidence type="ECO:0000259" key="7">
    <source>
        <dbReference type="PROSITE" id="PS50003"/>
    </source>
</evidence>
<dbReference type="GO" id="GO:0032934">
    <property type="term" value="F:sterol binding"/>
    <property type="evidence" value="ECO:0007669"/>
    <property type="project" value="TreeGrafter"/>
</dbReference>
<evidence type="ECO:0000256" key="2">
    <source>
        <dbReference type="ARBA" id="ARBA00022448"/>
    </source>
</evidence>
<dbReference type="PANTHER" id="PTHR10972:SF205">
    <property type="entry name" value="OXYSTEROL-BINDING PROTEIN 1"/>
    <property type="match status" value="1"/>
</dbReference>
<keyword evidence="5" id="KW-0446">Lipid-binding</keyword>
<dbReference type="Proteomes" id="UP000681722">
    <property type="component" value="Unassembled WGS sequence"/>
</dbReference>
<dbReference type="OrthoDB" id="1854502at2759"/>
<feature type="compositionally biased region" description="Basic and acidic residues" evidence="6">
    <location>
        <begin position="408"/>
        <end position="417"/>
    </location>
</feature>
<feature type="compositionally biased region" description="Basic and acidic residues" evidence="6">
    <location>
        <begin position="1"/>
        <end position="17"/>
    </location>
</feature>
<protein>
    <recommendedName>
        <fullName evidence="7">PH domain-containing protein</fullName>
    </recommendedName>
</protein>
<dbReference type="InterPro" id="IPR000648">
    <property type="entry name" value="Oxysterol-bd"/>
</dbReference>
<organism evidence="9 12">
    <name type="scientific">Didymodactylos carnosus</name>
    <dbReference type="NCBI Taxonomy" id="1234261"/>
    <lineage>
        <taxon>Eukaryota</taxon>
        <taxon>Metazoa</taxon>
        <taxon>Spiralia</taxon>
        <taxon>Gnathifera</taxon>
        <taxon>Rotifera</taxon>
        <taxon>Eurotatoria</taxon>
        <taxon>Bdelloidea</taxon>
        <taxon>Philodinida</taxon>
        <taxon>Philodinidae</taxon>
        <taxon>Didymodactylos</taxon>
    </lineage>
</organism>
<accession>A0A814IKF0</accession>
<dbReference type="FunFam" id="2.40.160.120:FF:000001">
    <property type="entry name" value="Oxysterol-binding protein"/>
    <property type="match status" value="1"/>
</dbReference>
<keyword evidence="2" id="KW-0813">Transport</keyword>
<dbReference type="Pfam" id="PF00169">
    <property type="entry name" value="PH"/>
    <property type="match status" value="1"/>
</dbReference>
<evidence type="ECO:0000256" key="1">
    <source>
        <dbReference type="ARBA" id="ARBA00008842"/>
    </source>
</evidence>
<evidence type="ECO:0000256" key="3">
    <source>
        <dbReference type="ARBA" id="ARBA00022553"/>
    </source>
</evidence>
<dbReference type="EMBL" id="CAJOBA010002120">
    <property type="protein sequence ID" value="CAF3630591.1"/>
    <property type="molecule type" value="Genomic_DNA"/>
</dbReference>
<dbReference type="SMART" id="SM00233">
    <property type="entry name" value="PH"/>
    <property type="match status" value="1"/>
</dbReference>
<feature type="compositionally biased region" description="Polar residues" evidence="6">
    <location>
        <begin position="536"/>
        <end position="556"/>
    </location>
</feature>
<evidence type="ECO:0000313" key="10">
    <source>
        <dbReference type="EMBL" id="CAF3630591.1"/>
    </source>
</evidence>
<dbReference type="GO" id="GO:0005886">
    <property type="term" value="C:plasma membrane"/>
    <property type="evidence" value="ECO:0007669"/>
    <property type="project" value="TreeGrafter"/>
</dbReference>
<dbReference type="SUPFAM" id="SSF144000">
    <property type="entry name" value="Oxysterol-binding protein-like"/>
    <property type="match status" value="1"/>
</dbReference>
<dbReference type="AlphaFoldDB" id="A0A814IKF0"/>
<dbReference type="PROSITE" id="PS50003">
    <property type="entry name" value="PH_DOMAIN"/>
    <property type="match status" value="1"/>
</dbReference>
<feature type="region of interest" description="Disordered" evidence="6">
    <location>
        <begin position="477"/>
        <end position="498"/>
    </location>
</feature>
<feature type="region of interest" description="Disordered" evidence="6">
    <location>
        <begin position="526"/>
        <end position="574"/>
    </location>
</feature>
<dbReference type="Proteomes" id="UP000663829">
    <property type="component" value="Unassembled WGS sequence"/>
</dbReference>
<dbReference type="EMBL" id="CAJOBC010003688">
    <property type="protein sequence ID" value="CAF3796021.1"/>
    <property type="molecule type" value="Genomic_DNA"/>
</dbReference>
<dbReference type="Gene3D" id="3.30.70.3490">
    <property type="match status" value="1"/>
</dbReference>
<comment type="caution">
    <text evidence="9">The sequence shown here is derived from an EMBL/GenBank/DDBJ whole genome shotgun (WGS) entry which is preliminary data.</text>
</comment>
<gene>
    <name evidence="9" type="ORF">GPM918_LOCUS14968</name>
    <name evidence="8" type="ORF">OVA965_LOCUS6863</name>
    <name evidence="11" type="ORF">SRO942_LOCUS14970</name>
    <name evidence="10" type="ORF">TMI583_LOCUS6859</name>
</gene>
<evidence type="ECO:0000256" key="5">
    <source>
        <dbReference type="ARBA" id="ARBA00023121"/>
    </source>
</evidence>
<dbReference type="PANTHER" id="PTHR10972">
    <property type="entry name" value="OXYSTEROL-BINDING PROTEIN-RELATED"/>
    <property type="match status" value="1"/>
</dbReference>
<dbReference type="Proteomes" id="UP000677228">
    <property type="component" value="Unassembled WGS sequence"/>
</dbReference>
<evidence type="ECO:0000256" key="4">
    <source>
        <dbReference type="ARBA" id="ARBA00023055"/>
    </source>
</evidence>
<feature type="compositionally biased region" description="Acidic residues" evidence="6">
    <location>
        <begin position="480"/>
        <end position="495"/>
    </location>
</feature>
<feature type="domain" description="PH" evidence="7">
    <location>
        <begin position="143"/>
        <end position="235"/>
    </location>
</feature>
<comment type="similarity">
    <text evidence="1">Belongs to the OSBP family.</text>
</comment>
<dbReference type="Gene3D" id="2.30.29.30">
    <property type="entry name" value="Pleckstrin-homology domain (PH domain)/Phosphotyrosine-binding domain (PTB)"/>
    <property type="match status" value="1"/>
</dbReference>
<feature type="compositionally biased region" description="Acidic residues" evidence="6">
    <location>
        <begin position="246"/>
        <end position="262"/>
    </location>
</feature>
<dbReference type="GO" id="GO:0097038">
    <property type="term" value="C:perinuclear endoplasmic reticulum"/>
    <property type="evidence" value="ECO:0007669"/>
    <property type="project" value="TreeGrafter"/>
</dbReference>
<dbReference type="Pfam" id="PF01237">
    <property type="entry name" value="Oxysterol_BP"/>
    <property type="match status" value="1"/>
</dbReference>
<feature type="region of interest" description="Disordered" evidence="6">
    <location>
        <begin position="243"/>
        <end position="267"/>
    </location>
</feature>
<feature type="compositionally biased region" description="Basic and acidic residues" evidence="6">
    <location>
        <begin position="438"/>
        <end position="448"/>
    </location>
</feature>
<dbReference type="InterPro" id="IPR037239">
    <property type="entry name" value="OSBP_sf"/>
</dbReference>
<name>A0A814IKF0_9BILA</name>
<evidence type="ECO:0000313" key="9">
    <source>
        <dbReference type="EMBL" id="CAF1024743.1"/>
    </source>
</evidence>
<feature type="region of interest" description="Disordered" evidence="6">
    <location>
        <begin position="408"/>
        <end position="450"/>
    </location>
</feature>
<dbReference type="Gene3D" id="2.40.160.120">
    <property type="match status" value="1"/>
</dbReference>
<dbReference type="SUPFAM" id="SSF50729">
    <property type="entry name" value="PH domain-like"/>
    <property type="match status" value="1"/>
</dbReference>
<reference evidence="9" key="1">
    <citation type="submission" date="2021-02" db="EMBL/GenBank/DDBJ databases">
        <authorList>
            <person name="Nowell W R."/>
        </authorList>
    </citation>
    <scope>NUCLEOTIDE SEQUENCE</scope>
</reference>
<feature type="compositionally biased region" description="Polar residues" evidence="6">
    <location>
        <begin position="63"/>
        <end position="75"/>
    </location>
</feature>
<feature type="compositionally biased region" description="Low complexity" evidence="6">
    <location>
        <begin position="78"/>
        <end position="88"/>
    </location>
</feature>
<dbReference type="EMBL" id="CAJNOK010002120">
    <property type="protein sequence ID" value="CAF0845351.1"/>
    <property type="molecule type" value="Genomic_DNA"/>
</dbReference>
<dbReference type="GO" id="GO:0120009">
    <property type="term" value="P:intermembrane lipid transfer"/>
    <property type="evidence" value="ECO:0007669"/>
    <property type="project" value="UniProtKB-ARBA"/>
</dbReference>
<keyword evidence="4" id="KW-0445">Lipid transport</keyword>
<evidence type="ECO:0000313" key="12">
    <source>
        <dbReference type="Proteomes" id="UP000663829"/>
    </source>
</evidence>
<dbReference type="Proteomes" id="UP000682733">
    <property type="component" value="Unassembled WGS sequence"/>
</dbReference>
<proteinExistence type="inferred from homology"/>
<evidence type="ECO:0000313" key="8">
    <source>
        <dbReference type="EMBL" id="CAF0845351.1"/>
    </source>
</evidence>
<keyword evidence="3" id="KW-0597">Phosphoprotein</keyword>
<dbReference type="EMBL" id="CAJNOQ010003687">
    <property type="protein sequence ID" value="CAF1024743.1"/>
    <property type="molecule type" value="Genomic_DNA"/>
</dbReference>
<feature type="compositionally biased region" description="Polar residues" evidence="6">
    <location>
        <begin position="89"/>
        <end position="108"/>
    </location>
</feature>
<keyword evidence="12" id="KW-1185">Reference proteome</keyword>
<dbReference type="InterPro" id="IPR011993">
    <property type="entry name" value="PH-like_dom_sf"/>
</dbReference>
<sequence length="956" mass="108364">MAGHRAKDAARHLKDEIVQSLKHSKSHGETDLADPTGQTLSVHTRKDRSRSPKPTTIAALTSIPITPQNTSSNPFPESGSHSASSSYSDMTTIVTPSSLPSSQTTGGPPPLNTITPNTSAATGILSQQQVTMQSTAPAIANGKDEMRGWLYKWTNYLKGYQKRWFVLQNGILSYYRSQDEMSHTCRGTVYLDSANISSSDSCHFVISNGSTTIHLRTSTETDKQRWINALELAKTKALKYRKTYNDDSDNDDSSSNENDLDEEKLKTTSGGIIIPRETIVPQPNNIERAEIQTLTKTFESKLNDLKMCMDLINRHYQALHRTLGDLEQMDKSETTMNTIKSVNERATLFRITSTAMLNACQELTQLIQSQGRKWQKAIQFERDARIRMEKMCEQVAAQSAKLEKQVQRASRKGKEDMVGGTSLSGGRPTITSIGSLKSSDDNRISRTESDDEEFYDAIDDPQTIGVFRVPMQHKEKSNDILDDDASSGEDEGESDVDQKNYPMVIVKALQILYLLGPKKDVAVPTTPTTGGGTTTNVNPLETNTNDQTISDAQFSTVGPLRSNQPKRKRRDRIPERPNYSINLWGIMKNCVGKDLSKIPIPVNFSEPISMLQRITEELEYSSVLDRAAKATDNWEQLAYVAAFTISAYSTTTTRVNKPFNPLLGETYECDHTDDLGWRSMSEQTGHHPPALSTHAEGQGWILYQEFTMTSKFRGQYLSITPLGYSHLVFKNTGNHFTWKKVTTLVNNIIVGKLWIDNVGEMDIINHTTKDVCKLKYYPYSYFSKDVPRKVTGVVTDSHQQAKWVLTGTWTEKIEGGPVDTTARHAHSNHMETRNMKLLWQRKMPPAYLEKMYNFTELAIQLNEDEPDVAPTDSRKRPDQRLMEEGRWDEANQEKLRLEDKQRQARRQREQNGQDNYVSKWFKKKQDELTQSEMHIFTNEYWDCKAKQDWSRCPDLY</sequence>
<dbReference type="CDD" id="cd13284">
    <property type="entry name" value="PH_OSBP_ORP4"/>
    <property type="match status" value="1"/>
</dbReference>